<dbReference type="Pfam" id="PF04030">
    <property type="entry name" value="ALO"/>
    <property type="match status" value="1"/>
</dbReference>
<evidence type="ECO:0000313" key="2">
    <source>
        <dbReference type="EMBL" id="CAB4000734.1"/>
    </source>
</evidence>
<dbReference type="GO" id="GO:0016020">
    <property type="term" value="C:membrane"/>
    <property type="evidence" value="ECO:0007669"/>
    <property type="project" value="InterPro"/>
</dbReference>
<name>A0A7D9E4T1_PARCT</name>
<evidence type="ECO:0000313" key="3">
    <source>
        <dbReference type="Proteomes" id="UP001152795"/>
    </source>
</evidence>
<dbReference type="PANTHER" id="PTHR43762:SF8">
    <property type="entry name" value="L-GULONOLACTONE OXIDASE"/>
    <property type="match status" value="1"/>
</dbReference>
<comment type="caution">
    <text evidence="2">The sequence shown here is derived from an EMBL/GenBank/DDBJ whole genome shotgun (WGS) entry which is preliminary data.</text>
</comment>
<dbReference type="AlphaFoldDB" id="A0A7D9E4T1"/>
<dbReference type="Gene3D" id="1.10.45.10">
    <property type="entry name" value="Vanillyl-alcohol Oxidase, Chain A, domain 4"/>
    <property type="match status" value="1"/>
</dbReference>
<dbReference type="InterPro" id="IPR016171">
    <property type="entry name" value="Vanillyl_alc_oxidase_C-sub2"/>
</dbReference>
<gene>
    <name evidence="2" type="ORF">PACLA_8A085714</name>
</gene>
<dbReference type="InterPro" id="IPR036318">
    <property type="entry name" value="FAD-bd_PCMH-like_sf"/>
</dbReference>
<dbReference type="Proteomes" id="UP001152795">
    <property type="component" value="Unassembled WGS sequence"/>
</dbReference>
<protein>
    <submittedName>
        <fullName evidence="2">L-gulonolactone oxidase-like</fullName>
    </submittedName>
</protein>
<accession>A0A7D9E4T1</accession>
<sequence length="311" mass="36941">MKFQVTEMTLMDAQGEIIKCSSNMNKEIFDAARCHLGALGIILDITWQCEKPYKLCSSRKAGKLDELLDNLENDVVQSEHFKFLWWPHTDNVATINVDRTDKPVKTSKSWFWDYLIGFHLLQFMYWLSTFFPSLVKYINRYHFSWLKSQPEEIIDEAEKIFTFDCLFAQYVNEWAIPREKTAYVLKRLKKWLDESGFYAHMPVEVRFVAKDDIYMSPAFGRDVCFIGIIMYRPYRKSVPHEDFWNFYEDLMFSVGGRPHWGKAHKLGSQALRKIYPNFDDFRNICSKLDPGRLFVNEYLERTLFPPEKVMT</sequence>
<reference evidence="2" key="1">
    <citation type="submission" date="2020-04" db="EMBL/GenBank/DDBJ databases">
        <authorList>
            <person name="Alioto T."/>
            <person name="Alioto T."/>
            <person name="Gomez Garrido J."/>
        </authorList>
    </citation>
    <scope>NUCLEOTIDE SEQUENCE</scope>
    <source>
        <strain evidence="2">A484AB</strain>
    </source>
</reference>
<dbReference type="InterPro" id="IPR010031">
    <property type="entry name" value="FAD_lactone_oxidase-like"/>
</dbReference>
<dbReference type="PANTHER" id="PTHR43762">
    <property type="entry name" value="L-GULONOLACTONE OXIDASE"/>
    <property type="match status" value="1"/>
</dbReference>
<dbReference type="InterPro" id="IPR007173">
    <property type="entry name" value="ALO_C"/>
</dbReference>
<dbReference type="Gene3D" id="3.30.465.10">
    <property type="match status" value="1"/>
</dbReference>
<dbReference type="SUPFAM" id="SSF56176">
    <property type="entry name" value="FAD-binding/transporter-associated domain-like"/>
    <property type="match status" value="1"/>
</dbReference>
<dbReference type="Gene3D" id="3.30.70.2520">
    <property type="match status" value="1"/>
</dbReference>
<dbReference type="EMBL" id="CACRXK020003910">
    <property type="protein sequence ID" value="CAB4000734.1"/>
    <property type="molecule type" value="Genomic_DNA"/>
</dbReference>
<feature type="domain" description="D-arabinono-1,4-lactone oxidase C-terminal" evidence="1">
    <location>
        <begin position="45"/>
        <end position="301"/>
    </location>
</feature>
<proteinExistence type="predicted"/>
<organism evidence="2 3">
    <name type="scientific">Paramuricea clavata</name>
    <name type="common">Red gorgonian</name>
    <name type="synonym">Violescent sea-whip</name>
    <dbReference type="NCBI Taxonomy" id="317549"/>
    <lineage>
        <taxon>Eukaryota</taxon>
        <taxon>Metazoa</taxon>
        <taxon>Cnidaria</taxon>
        <taxon>Anthozoa</taxon>
        <taxon>Octocorallia</taxon>
        <taxon>Malacalcyonacea</taxon>
        <taxon>Plexauridae</taxon>
        <taxon>Paramuricea</taxon>
    </lineage>
</organism>
<dbReference type="InterPro" id="IPR016169">
    <property type="entry name" value="FAD-bd_PCMH_sub2"/>
</dbReference>
<evidence type="ECO:0000259" key="1">
    <source>
        <dbReference type="Pfam" id="PF04030"/>
    </source>
</evidence>
<keyword evidence="3" id="KW-1185">Reference proteome</keyword>
<dbReference type="PIRSF" id="PIRSF000136">
    <property type="entry name" value="LGO_GLO"/>
    <property type="match status" value="1"/>
</dbReference>
<dbReference type="OrthoDB" id="610608at2759"/>
<dbReference type="GO" id="GO:0003885">
    <property type="term" value="F:D-arabinono-1,4-lactone oxidase activity"/>
    <property type="evidence" value="ECO:0007669"/>
    <property type="project" value="InterPro"/>
</dbReference>
<dbReference type="GO" id="GO:0050660">
    <property type="term" value="F:flavin adenine dinucleotide binding"/>
    <property type="evidence" value="ECO:0007669"/>
    <property type="project" value="InterPro"/>
</dbReference>